<proteinExistence type="predicted"/>
<reference evidence="2" key="1">
    <citation type="submission" date="2016-01" db="EMBL/GenBank/DDBJ databases">
        <title>Draft genome of Chromobacterium sp. F49.</title>
        <authorList>
            <person name="Hong K.W."/>
        </authorList>
    </citation>
    <scope>NUCLEOTIDE SEQUENCE [LARGE SCALE GENOMIC DNA]</scope>
    <source>
        <strain evidence="2">M63</strain>
    </source>
</reference>
<dbReference type="Proteomes" id="UP000076563">
    <property type="component" value="Unassembled WGS sequence"/>
</dbReference>
<dbReference type="RefSeq" id="WP_063186000.1">
    <property type="nucleotide sequence ID" value="NZ_LQRA01000081.1"/>
</dbReference>
<accession>A0A165QAR0</accession>
<name>A0A165QAR0_9BACL</name>
<sequence>MDNTISYKKFINKAPDHEVWKPFSESEKITFLKLIQDAREALQNGTRQSKGSALEKLMTFVYKQFDDIAYIHENITHGDNQIDHMIEFVDGLTPTFIHEHLGIRIIGESKNQNKTIGVRDVADLSELLRSKQAKMGIFSSFKPFSRKANSLWQYAEGKRRKLALANNVLIIGFTLDEIEALTDENFYSLLKKKCSCLIDELGDDLSEFISDKHDVEYQDRMFCALKQLHMNGIITNDSFEEGIKKINEKYGEIKHEY</sequence>
<dbReference type="OrthoDB" id="2964988at2"/>
<organism evidence="1 2">
    <name type="scientific">Paenibacillus elgii</name>
    <dbReference type="NCBI Taxonomy" id="189691"/>
    <lineage>
        <taxon>Bacteria</taxon>
        <taxon>Bacillati</taxon>
        <taxon>Bacillota</taxon>
        <taxon>Bacilli</taxon>
        <taxon>Bacillales</taxon>
        <taxon>Paenibacillaceae</taxon>
        <taxon>Paenibacillus</taxon>
    </lineage>
</organism>
<evidence type="ECO:0000313" key="1">
    <source>
        <dbReference type="EMBL" id="KZE74274.1"/>
    </source>
</evidence>
<dbReference type="EMBL" id="LQRA01000081">
    <property type="protein sequence ID" value="KZE74274.1"/>
    <property type="molecule type" value="Genomic_DNA"/>
</dbReference>
<dbReference type="AlphaFoldDB" id="A0A165QAR0"/>
<evidence type="ECO:0000313" key="2">
    <source>
        <dbReference type="Proteomes" id="UP000076563"/>
    </source>
</evidence>
<comment type="caution">
    <text evidence="1">The sequence shown here is derived from an EMBL/GenBank/DDBJ whole genome shotgun (WGS) entry which is preliminary data.</text>
</comment>
<gene>
    <name evidence="1" type="ORF">AV654_30350</name>
</gene>
<keyword evidence="2" id="KW-1185">Reference proteome</keyword>
<protein>
    <submittedName>
        <fullName evidence="1">Uncharacterized protein</fullName>
    </submittedName>
</protein>